<accession>A0A0N0GRD5</accession>
<dbReference type="AlphaFoldDB" id="A0A0N0GRD5"/>
<dbReference type="STRING" id="857265.WG78_01690"/>
<evidence type="ECO:0008006" key="3">
    <source>
        <dbReference type="Google" id="ProtNLM"/>
    </source>
</evidence>
<sequence length="61" mass="6875">MDTRRPHPSPTPATPASRVVEHTPVINSRDLLHAGHSVVIEHNGVRYTLRETRQSKLILTK</sequence>
<organism evidence="1 2">
    <name type="scientific">Amantichitinum ursilacus</name>
    <dbReference type="NCBI Taxonomy" id="857265"/>
    <lineage>
        <taxon>Bacteria</taxon>
        <taxon>Pseudomonadati</taxon>
        <taxon>Pseudomonadota</taxon>
        <taxon>Betaproteobacteria</taxon>
        <taxon>Neisseriales</taxon>
        <taxon>Chitinibacteraceae</taxon>
        <taxon>Amantichitinum</taxon>
    </lineage>
</organism>
<proteinExistence type="predicted"/>
<dbReference type="InterPro" id="IPR019600">
    <property type="entry name" value="Hemin_uptake_protein_HemP"/>
</dbReference>
<keyword evidence="2" id="KW-1185">Reference proteome</keyword>
<dbReference type="Gene3D" id="2.10.70.10">
    <property type="entry name" value="Complement Module, domain 1"/>
    <property type="match status" value="1"/>
</dbReference>
<comment type="caution">
    <text evidence="1">The sequence shown here is derived from an EMBL/GenBank/DDBJ whole genome shotgun (WGS) entry which is preliminary data.</text>
</comment>
<dbReference type="EMBL" id="LAQT01000001">
    <property type="protein sequence ID" value="KPC55329.1"/>
    <property type="molecule type" value="Genomic_DNA"/>
</dbReference>
<evidence type="ECO:0000313" key="2">
    <source>
        <dbReference type="Proteomes" id="UP000037939"/>
    </source>
</evidence>
<evidence type="ECO:0000313" key="1">
    <source>
        <dbReference type="EMBL" id="KPC55329.1"/>
    </source>
</evidence>
<dbReference type="Pfam" id="PF10636">
    <property type="entry name" value="hemP"/>
    <property type="match status" value="1"/>
</dbReference>
<gene>
    <name evidence="1" type="ORF">WG78_01690</name>
</gene>
<reference evidence="1 2" key="1">
    <citation type="submission" date="2015-07" db="EMBL/GenBank/DDBJ databases">
        <title>Draft genome sequence of the Amantichitinum ursilacus IGB-41, a new chitin-degrading bacterium.</title>
        <authorList>
            <person name="Kirstahler P."/>
            <person name="Guenther M."/>
            <person name="Grumaz C."/>
            <person name="Rupp S."/>
            <person name="Zibek S."/>
            <person name="Sohn K."/>
        </authorList>
    </citation>
    <scope>NUCLEOTIDE SEQUENCE [LARGE SCALE GENOMIC DNA]</scope>
    <source>
        <strain evidence="1 2">IGB-41</strain>
    </source>
</reference>
<dbReference type="OrthoDB" id="5348353at2"/>
<name>A0A0N0GRD5_9NEIS</name>
<dbReference type="Proteomes" id="UP000037939">
    <property type="component" value="Unassembled WGS sequence"/>
</dbReference>
<dbReference type="RefSeq" id="WP_083458693.1">
    <property type="nucleotide sequence ID" value="NZ_LAQT01000001.1"/>
</dbReference>
<protein>
    <recommendedName>
        <fullName evidence="3">Hemin uptake protein hemP</fullName>
    </recommendedName>
</protein>